<evidence type="ECO:0000313" key="2">
    <source>
        <dbReference type="EMBL" id="CAI9092824.1"/>
    </source>
</evidence>
<accession>A0AAV1CB32</accession>
<gene>
    <name evidence="2" type="ORF">OLC1_LOCUS4395</name>
</gene>
<name>A0AAV1CB32_OLDCO</name>
<feature type="region of interest" description="Disordered" evidence="1">
    <location>
        <begin position="29"/>
        <end position="81"/>
    </location>
</feature>
<keyword evidence="3" id="KW-1185">Reference proteome</keyword>
<dbReference type="Proteomes" id="UP001161247">
    <property type="component" value="Chromosome 2"/>
</dbReference>
<feature type="compositionally biased region" description="Basic and acidic residues" evidence="1">
    <location>
        <begin position="131"/>
        <end position="154"/>
    </location>
</feature>
<evidence type="ECO:0000256" key="1">
    <source>
        <dbReference type="SAM" id="MobiDB-lite"/>
    </source>
</evidence>
<evidence type="ECO:0000313" key="3">
    <source>
        <dbReference type="Proteomes" id="UP001161247"/>
    </source>
</evidence>
<feature type="compositionally biased region" description="Polar residues" evidence="1">
    <location>
        <begin position="155"/>
        <end position="168"/>
    </location>
</feature>
<reference evidence="2" key="1">
    <citation type="submission" date="2023-03" db="EMBL/GenBank/DDBJ databases">
        <authorList>
            <person name="Julca I."/>
        </authorList>
    </citation>
    <scope>NUCLEOTIDE SEQUENCE</scope>
</reference>
<dbReference type="AlphaFoldDB" id="A0AAV1CB32"/>
<protein>
    <submittedName>
        <fullName evidence="2">OLC1v1028165C4</fullName>
    </submittedName>
</protein>
<feature type="compositionally biased region" description="Basic and acidic residues" evidence="1">
    <location>
        <begin position="174"/>
        <end position="190"/>
    </location>
</feature>
<feature type="compositionally biased region" description="Basic and acidic residues" evidence="1">
    <location>
        <begin position="103"/>
        <end position="113"/>
    </location>
</feature>
<feature type="region of interest" description="Disordered" evidence="1">
    <location>
        <begin position="286"/>
        <end position="317"/>
    </location>
</feature>
<proteinExistence type="predicted"/>
<dbReference type="EMBL" id="OX459119">
    <property type="protein sequence ID" value="CAI9092824.1"/>
    <property type="molecule type" value="Genomic_DNA"/>
</dbReference>
<organism evidence="2 3">
    <name type="scientific">Oldenlandia corymbosa var. corymbosa</name>
    <dbReference type="NCBI Taxonomy" id="529605"/>
    <lineage>
        <taxon>Eukaryota</taxon>
        <taxon>Viridiplantae</taxon>
        <taxon>Streptophyta</taxon>
        <taxon>Embryophyta</taxon>
        <taxon>Tracheophyta</taxon>
        <taxon>Spermatophyta</taxon>
        <taxon>Magnoliopsida</taxon>
        <taxon>eudicotyledons</taxon>
        <taxon>Gunneridae</taxon>
        <taxon>Pentapetalae</taxon>
        <taxon>asterids</taxon>
        <taxon>lamiids</taxon>
        <taxon>Gentianales</taxon>
        <taxon>Rubiaceae</taxon>
        <taxon>Rubioideae</taxon>
        <taxon>Spermacoceae</taxon>
        <taxon>Hedyotis-Oldenlandia complex</taxon>
        <taxon>Oldenlandia</taxon>
    </lineage>
</organism>
<sequence>MEDASRSRVTITLGRGGQVVKRTGLVADDGSFSDSRPAVGSKRSVRDRLGGNVDPTSLFDSKRQRGDGSWMSTSASNYVDDMSLGKDDLRYKIMLKRSQSSNHRSDLDLRDLLSRPAQSSTTSSGTQRRTAQPEDVRKHYLEPRDSRQPMKDSRNSGQLVSESKNVRQQLFEPRGYRERLPDPRDSRHVMPDLKDARNYRSGVISVSMPGQTLSSRSSGSLPQMESLRSSHTPWTLENLRQRPVDRVVGSSRGVSPPRRKEEKELRPLVRAYDESREASYASRGAFEQSRHVGSSSHLVKSAPTAGPAKTMALPHPPHPPVSLVQKNSYRTEDPLTVDSFLQSLGLDKYSILFKAEEVGIREAVLFVVVFEQHFVHKLFHLGSYFCGLLKGGNSFVF</sequence>
<feature type="compositionally biased region" description="Low complexity" evidence="1">
    <location>
        <begin position="114"/>
        <end position="130"/>
    </location>
</feature>
<feature type="region of interest" description="Disordered" evidence="1">
    <location>
        <begin position="99"/>
        <end position="190"/>
    </location>
</feature>